<dbReference type="AlphaFoldDB" id="A0ABD1J6Z0"/>
<dbReference type="EMBL" id="JBHFQA010000019">
    <property type="protein sequence ID" value="KAL2081801.1"/>
    <property type="molecule type" value="Genomic_DNA"/>
</dbReference>
<dbReference type="PANTHER" id="PTHR34488">
    <property type="entry name" value="SI:CH211-245H14.1-RELATED"/>
    <property type="match status" value="1"/>
</dbReference>
<dbReference type="PANTHER" id="PTHR34488:SF1">
    <property type="entry name" value="SI:CH211-245H14.1-RELATED"/>
    <property type="match status" value="1"/>
</dbReference>
<evidence type="ECO:0000313" key="2">
    <source>
        <dbReference type="Proteomes" id="UP001591681"/>
    </source>
</evidence>
<reference evidence="1 2" key="1">
    <citation type="submission" date="2024-09" db="EMBL/GenBank/DDBJ databases">
        <title>A chromosome-level genome assembly of Gray's grenadier anchovy, Coilia grayii.</title>
        <authorList>
            <person name="Fu Z."/>
        </authorList>
    </citation>
    <scope>NUCLEOTIDE SEQUENCE [LARGE SCALE GENOMIC DNA]</scope>
    <source>
        <strain evidence="1">G4</strain>
        <tissue evidence="1">Muscle</tissue>
    </source>
</reference>
<name>A0ABD1J6Z0_9TELE</name>
<feature type="non-terminal residue" evidence="1">
    <location>
        <position position="202"/>
    </location>
</feature>
<comment type="caution">
    <text evidence="1">The sequence shown here is derived from an EMBL/GenBank/DDBJ whole genome shotgun (WGS) entry which is preliminary data.</text>
</comment>
<accession>A0ABD1J6Z0</accession>
<proteinExistence type="predicted"/>
<protein>
    <submittedName>
        <fullName evidence="1">Uncharacterized protein</fullName>
    </submittedName>
</protein>
<sequence length="202" mass="22942">MHTFLCFLSACVRFHCEGLRMVRVYELSIGNTLNCGRDFRDRLIKELPSWSEGTEGDCDAILAYCPIVSRVGTDVGAALGRVHGTKPAVLVILHHTFDHDYIVPDTGRFVNRQNTITVNCLFHESKGLLRGQLLDKAVEDALHFLRDHCPAGEDSRHPSDAKLPIFWPKLMGLKYCWAFICAHRRHIGIAVCVLGVMWYRRH</sequence>
<organism evidence="1 2">
    <name type="scientific">Coilia grayii</name>
    <name type="common">Gray's grenadier anchovy</name>
    <dbReference type="NCBI Taxonomy" id="363190"/>
    <lineage>
        <taxon>Eukaryota</taxon>
        <taxon>Metazoa</taxon>
        <taxon>Chordata</taxon>
        <taxon>Craniata</taxon>
        <taxon>Vertebrata</taxon>
        <taxon>Euteleostomi</taxon>
        <taxon>Actinopterygii</taxon>
        <taxon>Neopterygii</taxon>
        <taxon>Teleostei</taxon>
        <taxon>Clupei</taxon>
        <taxon>Clupeiformes</taxon>
        <taxon>Clupeoidei</taxon>
        <taxon>Engraulidae</taxon>
        <taxon>Coilinae</taxon>
        <taxon>Coilia</taxon>
    </lineage>
</organism>
<gene>
    <name evidence="1" type="ORF">ACEWY4_021619</name>
</gene>
<keyword evidence="2" id="KW-1185">Reference proteome</keyword>
<evidence type="ECO:0000313" key="1">
    <source>
        <dbReference type="EMBL" id="KAL2081801.1"/>
    </source>
</evidence>
<dbReference type="Proteomes" id="UP001591681">
    <property type="component" value="Unassembled WGS sequence"/>
</dbReference>